<evidence type="ECO:0000313" key="1">
    <source>
        <dbReference type="Proteomes" id="UP000036681"/>
    </source>
</evidence>
<evidence type="ECO:0000313" key="2">
    <source>
        <dbReference type="WBParaSite" id="ALUE_0001899901-mRNA-1"/>
    </source>
</evidence>
<accession>A0A0M3IJX4</accession>
<sequence length="54" mass="6442">MLEYLALFYFMHETFVESCLSTSGATNKYEQIYEFRRMQENLGPRIIIDDEAQV</sequence>
<reference evidence="2" key="1">
    <citation type="submission" date="2017-02" db="UniProtKB">
        <authorList>
            <consortium name="WormBaseParasite"/>
        </authorList>
    </citation>
    <scope>IDENTIFICATION</scope>
</reference>
<organism evidence="1 2">
    <name type="scientific">Ascaris lumbricoides</name>
    <name type="common">Giant roundworm</name>
    <dbReference type="NCBI Taxonomy" id="6252"/>
    <lineage>
        <taxon>Eukaryota</taxon>
        <taxon>Metazoa</taxon>
        <taxon>Ecdysozoa</taxon>
        <taxon>Nematoda</taxon>
        <taxon>Chromadorea</taxon>
        <taxon>Rhabditida</taxon>
        <taxon>Spirurina</taxon>
        <taxon>Ascaridomorpha</taxon>
        <taxon>Ascaridoidea</taxon>
        <taxon>Ascarididae</taxon>
        <taxon>Ascaris</taxon>
    </lineage>
</organism>
<name>A0A0M3IJX4_ASCLU</name>
<protein>
    <submittedName>
        <fullName evidence="2">Uncharacterized protein</fullName>
    </submittedName>
</protein>
<proteinExistence type="predicted"/>
<keyword evidence="1" id="KW-1185">Reference proteome</keyword>
<dbReference type="Proteomes" id="UP000036681">
    <property type="component" value="Unplaced"/>
</dbReference>
<dbReference type="AlphaFoldDB" id="A0A0M3IJX4"/>
<dbReference type="WBParaSite" id="ALUE_0001899901-mRNA-1">
    <property type="protein sequence ID" value="ALUE_0001899901-mRNA-1"/>
    <property type="gene ID" value="ALUE_0001899901"/>
</dbReference>